<evidence type="ECO:0000313" key="4">
    <source>
        <dbReference type="EMBL" id="AUD06642.1"/>
    </source>
</evidence>
<reference evidence="4 5" key="1">
    <citation type="submission" date="2017-11" db="EMBL/GenBank/DDBJ databases">
        <title>Taxonomic description and genome sequences of Spirosoma HA7 sp. nov., isolated from pollen microhabitat of Corylus avellana.</title>
        <authorList>
            <person name="Ambika Manirajan B."/>
            <person name="Suarez C."/>
            <person name="Ratering S."/>
            <person name="Geissler-Plaum R."/>
            <person name="Cardinale M."/>
            <person name="Sylvia S."/>
        </authorList>
    </citation>
    <scope>NUCLEOTIDE SEQUENCE [LARGE SCALE GENOMIC DNA]</scope>
    <source>
        <strain evidence="4 5">HA7</strain>
    </source>
</reference>
<evidence type="ECO:0000259" key="3">
    <source>
        <dbReference type="PROSITE" id="PS50894"/>
    </source>
</evidence>
<sequence length="159" mass="17222">MNVTNCPKHLPPTQPPNSPMGTAEYATLSAPGGLGVIDSVEPGPCFQWAVFLQAVDHEQALALELLALVLAQTPGEMLALEQALTENDLGALRRIIHSQKASFEVFGLLEVVQLGRAVEQQLAAPQPDGDVSGLIRQYVRMLKAELALMQLVLQTTQEW</sequence>
<dbReference type="Gene3D" id="1.20.120.160">
    <property type="entry name" value="HPT domain"/>
    <property type="match status" value="1"/>
</dbReference>
<accession>A0A2K8Z9V2</accession>
<keyword evidence="1" id="KW-0597">Phosphoprotein</keyword>
<dbReference type="SUPFAM" id="SSF47226">
    <property type="entry name" value="Histidine-containing phosphotransfer domain, HPT domain"/>
    <property type="match status" value="1"/>
</dbReference>
<dbReference type="PROSITE" id="PS50894">
    <property type="entry name" value="HPT"/>
    <property type="match status" value="1"/>
</dbReference>
<dbReference type="OrthoDB" id="9838283at2"/>
<feature type="domain" description="HPt" evidence="3">
    <location>
        <begin position="58"/>
        <end position="156"/>
    </location>
</feature>
<dbReference type="RefSeq" id="WP_100993179.1">
    <property type="nucleotide sequence ID" value="NZ_CP025096.1"/>
</dbReference>
<gene>
    <name evidence="4" type="ORF">CWM47_35225</name>
</gene>
<dbReference type="Proteomes" id="UP000232883">
    <property type="component" value="Chromosome"/>
</dbReference>
<protein>
    <recommendedName>
        <fullName evidence="3">HPt domain-containing protein</fullName>
    </recommendedName>
</protein>
<evidence type="ECO:0000256" key="1">
    <source>
        <dbReference type="PROSITE-ProRule" id="PRU00110"/>
    </source>
</evidence>
<dbReference type="AlphaFoldDB" id="A0A2K8Z9V2"/>
<proteinExistence type="predicted"/>
<dbReference type="EMBL" id="CP025096">
    <property type="protein sequence ID" value="AUD06642.1"/>
    <property type="molecule type" value="Genomic_DNA"/>
</dbReference>
<organism evidence="4 5">
    <name type="scientific">Spirosoma pollinicola</name>
    <dbReference type="NCBI Taxonomy" id="2057025"/>
    <lineage>
        <taxon>Bacteria</taxon>
        <taxon>Pseudomonadati</taxon>
        <taxon>Bacteroidota</taxon>
        <taxon>Cytophagia</taxon>
        <taxon>Cytophagales</taxon>
        <taxon>Cytophagaceae</taxon>
        <taxon>Spirosoma</taxon>
    </lineage>
</organism>
<evidence type="ECO:0000256" key="2">
    <source>
        <dbReference type="SAM" id="MobiDB-lite"/>
    </source>
</evidence>
<keyword evidence="5" id="KW-1185">Reference proteome</keyword>
<name>A0A2K8Z9V2_9BACT</name>
<evidence type="ECO:0000313" key="5">
    <source>
        <dbReference type="Proteomes" id="UP000232883"/>
    </source>
</evidence>
<feature type="compositionally biased region" description="Pro residues" evidence="2">
    <location>
        <begin position="9"/>
        <end position="18"/>
    </location>
</feature>
<feature type="modified residue" description="Phosphohistidine" evidence="1">
    <location>
        <position position="97"/>
    </location>
</feature>
<dbReference type="KEGG" id="spir:CWM47_35225"/>
<dbReference type="InterPro" id="IPR008207">
    <property type="entry name" value="Sig_transdc_His_kin_Hpt_dom"/>
</dbReference>
<dbReference type="Pfam" id="PF01627">
    <property type="entry name" value="Hpt"/>
    <property type="match status" value="1"/>
</dbReference>
<feature type="region of interest" description="Disordered" evidence="2">
    <location>
        <begin position="1"/>
        <end position="22"/>
    </location>
</feature>
<dbReference type="InterPro" id="IPR036641">
    <property type="entry name" value="HPT_dom_sf"/>
</dbReference>
<dbReference type="GO" id="GO:0004672">
    <property type="term" value="F:protein kinase activity"/>
    <property type="evidence" value="ECO:0007669"/>
    <property type="project" value="UniProtKB-ARBA"/>
</dbReference>
<dbReference type="GO" id="GO:0000160">
    <property type="term" value="P:phosphorelay signal transduction system"/>
    <property type="evidence" value="ECO:0007669"/>
    <property type="project" value="InterPro"/>
</dbReference>